<feature type="non-terminal residue" evidence="2">
    <location>
        <position position="79"/>
    </location>
</feature>
<gene>
    <name evidence="2" type="ORF">METZ01_LOCUS256957</name>
</gene>
<evidence type="ECO:0000313" key="2">
    <source>
        <dbReference type="EMBL" id="SVC04103.1"/>
    </source>
</evidence>
<dbReference type="SUPFAM" id="SSF51182">
    <property type="entry name" value="RmlC-like cupins"/>
    <property type="match status" value="1"/>
</dbReference>
<dbReference type="InterPro" id="IPR011051">
    <property type="entry name" value="RmlC_Cupin_sf"/>
</dbReference>
<dbReference type="InterPro" id="IPR029303">
    <property type="entry name" value="CapF_C"/>
</dbReference>
<proteinExistence type="predicted"/>
<dbReference type="Gene3D" id="2.60.120.10">
    <property type="entry name" value="Jelly Rolls"/>
    <property type="match status" value="1"/>
</dbReference>
<feature type="non-terminal residue" evidence="2">
    <location>
        <position position="1"/>
    </location>
</feature>
<name>A0A382IZ36_9ZZZZ</name>
<sequence length="79" mass="9015">VKNYEIQDLDKKSDERGWLIEVLGGELPEGCREFGQLHVSVAYPGKVRGNHYHTRKVEWFCVPTGTGKILLKDRETGET</sequence>
<evidence type="ECO:0000259" key="1">
    <source>
        <dbReference type="Pfam" id="PF14667"/>
    </source>
</evidence>
<protein>
    <recommendedName>
        <fullName evidence="1">Capsular polysaccharide assembling protein CapF C-terminal domain-containing protein</fullName>
    </recommendedName>
</protein>
<dbReference type="AlphaFoldDB" id="A0A382IZ36"/>
<dbReference type="InterPro" id="IPR014710">
    <property type="entry name" value="RmlC-like_jellyroll"/>
</dbReference>
<organism evidence="2">
    <name type="scientific">marine metagenome</name>
    <dbReference type="NCBI Taxonomy" id="408172"/>
    <lineage>
        <taxon>unclassified sequences</taxon>
        <taxon>metagenomes</taxon>
        <taxon>ecological metagenomes</taxon>
    </lineage>
</organism>
<dbReference type="Pfam" id="PF14667">
    <property type="entry name" value="Polysacc_synt_C"/>
    <property type="match status" value="1"/>
</dbReference>
<feature type="domain" description="Capsular polysaccharide assembling protein CapF C-terminal" evidence="1">
    <location>
        <begin position="13"/>
        <end position="78"/>
    </location>
</feature>
<accession>A0A382IZ36</accession>
<reference evidence="2" key="1">
    <citation type="submission" date="2018-05" db="EMBL/GenBank/DDBJ databases">
        <authorList>
            <person name="Lanie J.A."/>
            <person name="Ng W.-L."/>
            <person name="Kazmierczak K.M."/>
            <person name="Andrzejewski T.M."/>
            <person name="Davidsen T.M."/>
            <person name="Wayne K.J."/>
            <person name="Tettelin H."/>
            <person name="Glass J.I."/>
            <person name="Rusch D."/>
            <person name="Podicherti R."/>
            <person name="Tsui H.-C.T."/>
            <person name="Winkler M.E."/>
        </authorList>
    </citation>
    <scope>NUCLEOTIDE SEQUENCE</scope>
</reference>
<dbReference type="EMBL" id="UINC01070168">
    <property type="protein sequence ID" value="SVC04103.1"/>
    <property type="molecule type" value="Genomic_DNA"/>
</dbReference>